<dbReference type="PANTHER" id="PTHR10331">
    <property type="entry name" value="T COMPLEX PROTEIN 10"/>
    <property type="match status" value="1"/>
</dbReference>
<dbReference type="HOGENOM" id="CLU_114163_0_0_1"/>
<reference evidence="4 5" key="1">
    <citation type="submission" date="2008-02" db="EMBL/GenBank/DDBJ databases">
        <title>A 6x draft sequence assembly of the Pongo pygmaeus abelii genome.</title>
        <authorList>
            <person name="Wilson R.K."/>
            <person name="Mardis E."/>
        </authorList>
    </citation>
    <scope>NUCLEOTIDE SEQUENCE [LARGE SCALE GENOMIC DNA]</scope>
</reference>
<dbReference type="PANTHER" id="PTHR10331:SF25">
    <property type="entry name" value="T-COMPLEX PROTEIN 10A-RELATED"/>
    <property type="match status" value="1"/>
</dbReference>
<dbReference type="GeneTree" id="ENSGT00530000063927"/>
<dbReference type="FunCoup" id="H2P2Z3">
    <property type="interactions" value="20"/>
</dbReference>
<reference evidence="4" key="3">
    <citation type="submission" date="2025-09" db="UniProtKB">
        <authorList>
            <consortium name="Ensembl"/>
        </authorList>
    </citation>
    <scope>IDENTIFICATION</scope>
</reference>
<gene>
    <name evidence="4" type="primary">TCP10L</name>
</gene>
<dbReference type="Proteomes" id="UP000001595">
    <property type="component" value="Chromosome 21"/>
</dbReference>
<accession>H2P2Z3</accession>
<organism evidence="4 5">
    <name type="scientific">Pongo abelii</name>
    <name type="common">Sumatran orangutan</name>
    <name type="synonym">Pongo pygmaeus abelii</name>
    <dbReference type="NCBI Taxonomy" id="9601"/>
    <lineage>
        <taxon>Eukaryota</taxon>
        <taxon>Metazoa</taxon>
        <taxon>Chordata</taxon>
        <taxon>Craniata</taxon>
        <taxon>Vertebrata</taxon>
        <taxon>Euteleostomi</taxon>
        <taxon>Mammalia</taxon>
        <taxon>Eutheria</taxon>
        <taxon>Euarchontoglires</taxon>
        <taxon>Primates</taxon>
        <taxon>Haplorrhini</taxon>
        <taxon>Catarrhini</taxon>
        <taxon>Hominidae</taxon>
        <taxon>Pongo</taxon>
    </lineage>
</organism>
<dbReference type="eggNOG" id="ENOG502TE43">
    <property type="taxonomic scope" value="Eukaryota"/>
</dbReference>
<feature type="compositionally biased region" description="Polar residues" evidence="3">
    <location>
        <begin position="207"/>
        <end position="220"/>
    </location>
</feature>
<sequence length="295" mass="32607">MLSPGQLQAWECAHHPGGKGWLRVLLTLRLGLGPSAHTDGVGGLHSSVPIALPFPTRMLAGQLEARDPKEGTHPEDPCPGAGTVMEKTAVAAEVLMEDYNAGETPPLQQQIIRLHQELGRQKSLWADVHGKLRRRIDALREQNMELREKLRALQLQRWKARKKSAASPHVGQESHTLALEPAFGKISPLSADEETMPKYVGRKNQSATLLGQRSSSNNSAPPKPMSLKIERINSWKTPPQEKRDKSLSGRRQDRRATPTGRPTPCVERRGVSEDGKVASDTCVTLHGLHGKFRFR</sequence>
<evidence type="ECO:0000256" key="1">
    <source>
        <dbReference type="ARBA" id="ARBA00005627"/>
    </source>
</evidence>
<feature type="compositionally biased region" description="Basic and acidic residues" evidence="3">
    <location>
        <begin position="228"/>
        <end position="256"/>
    </location>
</feature>
<feature type="coiled-coil region" evidence="2">
    <location>
        <begin position="129"/>
        <end position="163"/>
    </location>
</feature>
<name>H2P2Z3_PONAB</name>
<protein>
    <submittedName>
        <fullName evidence="4">T-complex 10 like</fullName>
    </submittedName>
</protein>
<evidence type="ECO:0000256" key="3">
    <source>
        <dbReference type="SAM" id="MobiDB-lite"/>
    </source>
</evidence>
<reference evidence="4" key="2">
    <citation type="submission" date="2025-08" db="UniProtKB">
        <authorList>
            <consortium name="Ensembl"/>
        </authorList>
    </citation>
    <scope>IDENTIFICATION</scope>
</reference>
<dbReference type="Ensembl" id="ENSPPYT00000013187.2">
    <property type="protein sequence ID" value="ENSPPYP00000012684.2"/>
    <property type="gene ID" value="ENSPPYG00000011363.2"/>
</dbReference>
<keyword evidence="5" id="KW-1185">Reference proteome</keyword>
<dbReference type="AlphaFoldDB" id="H2P2Z3"/>
<keyword evidence="2" id="KW-0175">Coiled coil</keyword>
<feature type="region of interest" description="Disordered" evidence="3">
    <location>
        <begin position="207"/>
        <end position="272"/>
    </location>
</feature>
<evidence type="ECO:0000313" key="5">
    <source>
        <dbReference type="Proteomes" id="UP000001595"/>
    </source>
</evidence>
<proteinExistence type="inferred from homology"/>
<dbReference type="InterPro" id="IPR026581">
    <property type="entry name" value="TCP10L/CENPJ"/>
</dbReference>
<evidence type="ECO:0000313" key="4">
    <source>
        <dbReference type="Ensembl" id="ENSPPYP00000012684.2"/>
    </source>
</evidence>
<evidence type="ECO:0000256" key="2">
    <source>
        <dbReference type="SAM" id="Coils"/>
    </source>
</evidence>
<dbReference type="InParanoid" id="H2P2Z3"/>
<dbReference type="OMA" id="QGTHPED"/>
<comment type="similarity">
    <text evidence="1">Belongs to the TCP10 family.</text>
</comment>